<dbReference type="InterPro" id="IPR027483">
    <property type="entry name" value="PInositol-4-P-4/5-kinase_C_sf"/>
</dbReference>
<dbReference type="SUPFAM" id="SSF56104">
    <property type="entry name" value="SAICAR synthase-like"/>
    <property type="match status" value="1"/>
</dbReference>
<keyword evidence="4" id="KW-0808">Transferase</keyword>
<evidence type="ECO:0000256" key="2">
    <source>
        <dbReference type="ARBA" id="ARBA00022741"/>
    </source>
</evidence>
<feature type="compositionally biased region" description="Basic and acidic residues" evidence="5">
    <location>
        <begin position="223"/>
        <end position="247"/>
    </location>
</feature>
<dbReference type="EMBL" id="JAPEVG010000128">
    <property type="protein sequence ID" value="KAJ8481811.1"/>
    <property type="molecule type" value="Genomic_DNA"/>
</dbReference>
<name>A0AAD7TVY4_9APHY</name>
<feature type="compositionally biased region" description="Basic and acidic residues" evidence="5">
    <location>
        <begin position="829"/>
        <end position="841"/>
    </location>
</feature>
<dbReference type="Gene3D" id="3.30.800.10">
    <property type="entry name" value="Phosphatidylinositol Phosphate Kinase II Beta"/>
    <property type="match status" value="1"/>
</dbReference>
<feature type="domain" description="PPIase cyclophilin-type" evidence="6">
    <location>
        <begin position="1"/>
        <end position="181"/>
    </location>
</feature>
<dbReference type="Pfam" id="PF01504">
    <property type="entry name" value="PIP5K"/>
    <property type="match status" value="1"/>
</dbReference>
<dbReference type="Proteomes" id="UP001215151">
    <property type="component" value="Unassembled WGS sequence"/>
</dbReference>
<feature type="compositionally biased region" description="Pro residues" evidence="5">
    <location>
        <begin position="913"/>
        <end position="922"/>
    </location>
</feature>
<feature type="region of interest" description="Disordered" evidence="5">
    <location>
        <begin position="1335"/>
        <end position="1357"/>
    </location>
</feature>
<feature type="region of interest" description="Disordered" evidence="5">
    <location>
        <begin position="220"/>
        <end position="255"/>
    </location>
</feature>
<dbReference type="InterPro" id="IPR002498">
    <property type="entry name" value="PInositol-4-P-4/5-kinase_core"/>
</dbReference>
<dbReference type="GO" id="GO:0005524">
    <property type="term" value="F:ATP binding"/>
    <property type="evidence" value="ECO:0007669"/>
    <property type="project" value="UniProtKB-UniRule"/>
</dbReference>
<dbReference type="PROSITE" id="PS51455">
    <property type="entry name" value="PIPK"/>
    <property type="match status" value="1"/>
</dbReference>
<evidence type="ECO:0000256" key="5">
    <source>
        <dbReference type="SAM" id="MobiDB-lite"/>
    </source>
</evidence>
<dbReference type="Gene3D" id="2.40.100.10">
    <property type="entry name" value="Cyclophilin-like"/>
    <property type="match status" value="1"/>
</dbReference>
<dbReference type="Pfam" id="PF00160">
    <property type="entry name" value="Pro_isomerase"/>
    <property type="match status" value="1"/>
</dbReference>
<dbReference type="SMART" id="SM00330">
    <property type="entry name" value="PIPKc"/>
    <property type="match status" value="1"/>
</dbReference>
<evidence type="ECO:0000256" key="4">
    <source>
        <dbReference type="PROSITE-ProRule" id="PRU00781"/>
    </source>
</evidence>
<dbReference type="GO" id="GO:0000329">
    <property type="term" value="C:fungal-type vacuole membrane"/>
    <property type="evidence" value="ECO:0007669"/>
    <property type="project" value="TreeGrafter"/>
</dbReference>
<dbReference type="InterPro" id="IPR027484">
    <property type="entry name" value="PInositol-4-P-5-kinase_N"/>
</dbReference>
<evidence type="ECO:0000313" key="9">
    <source>
        <dbReference type="Proteomes" id="UP001215151"/>
    </source>
</evidence>
<dbReference type="PANTHER" id="PTHR45748">
    <property type="entry name" value="1-PHOSPHATIDYLINOSITOL 3-PHOSPHATE 5-KINASE-RELATED"/>
    <property type="match status" value="1"/>
</dbReference>
<feature type="region of interest" description="Disordered" evidence="5">
    <location>
        <begin position="829"/>
        <end position="851"/>
    </location>
</feature>
<evidence type="ECO:0000256" key="1">
    <source>
        <dbReference type="ARBA" id="ARBA00000971"/>
    </source>
</evidence>
<sequence length="1663" mass="183543">MDINIGETPAGRLKMELFSDIVPKTAENFRQLCTGEYRVQGRDIPSLSFVESSVPNFMVQGGYISSVFVPSVADENHHFLGGDFIKGDGTGSFSIYGDKFPDENFKEKHTGPGLLSMANSGPNTNGCQFFITTAKCDFLDGKHVVFGRVIDGMLTLRKIENVPTGPNNRPKLAVKIVDEESDIRDRETWAERIESALDELGANISRGGWLAGLRRGRYVKRQHHDEQEKQRAEERAKREREEEEKAKNKTAKGRSKMREVVLDDGYIEDAPTDDQLNTALDQIRVLVTVPAPPTPKPSVKHMLLVVTGLSSHAIDLTEDMGFRLVRPAIGCTFKAGEYMLPRVAAPIDPSDNVALYGLHEWDACLTTCDEPLQIVGGTFHLKGLASPSHYAALCRVLRLSVYTYLSLLLEQDLLANSRVELHYPKAAIPSLPSFPPVERSSSTPDVKDKAKRDSGSGIWSYLSKKTEDLLQRASHIAPVVVQRGSLELPLAQKFSRHTSLPHRPEDGILPRRLSLLSTVSSRLSQEDSGQPRQLPYTIGVRRIDSWKDLLSTTPGVVFPLPRFLLDIAAEERKDPSRRLAGDEKAALTSLLGWQGKESLVRGMVGMSGFVRHQGFSVLYSEHVPGTSNLLSPPPTPNTTTGASSAEAHFPLRIACGGHRRKWINYRYYQRGRRWDETLGEAIRAEHDLRWIHGGVRLIATVSLPNTSEPSTSTIDHTVYMWHSCAICGKESTKEVMHDGTYLFSFAKYLELLVYSPAIHNLQPSLCEHTALPPKPWTPPDIPIPRARFNIIRRFSHKGRTVTLTLSEVEDVFEIRVPRLQILRRKVVEKKAKEEPPQRKTSEASSSSLGDARRTLRREIMGWWQGLSEHMDQLEDKFVTDNPSAFHKTLPRLPSADDAFEDDDSVPTPTGHPLQPPVTPSTPTPRGIAGAPGSYPFLPNPIPSVLGHSRKASASTPTLTPSPDDRSTAITVSPDDTDSLQLLSGLRHKFQRTEQELYAELSQTPERSLNDVRRSFLTAARGATRRLAAWEKKHGSHLPSGVSLGDAPITPEPEWWKSGCHAVPGGSVIVREDDWGSIIAFTLSSVDYQRELSNIGTMRNPAPSVPPTTPAIARPSLFRAGESLKRLVSGSAPQPDPDHDDVGWQEPESYSAVISRKEHPREPVSLISIQNVLRQKAPSGLETPRSVRAKPAVEVTNLAADGHVSGMPEAVEAAGKILHELEAAVRPTNGSRTSLTDSRPSSSGIIETHIRRGKASSIVSDSDGSTIGLDSASSVATPPPPPLPPKDSEESRLSALSANSASESSEPPATPSKHGSSTFTSAFTNSLTSAMRYVLKPGDPQRPQAGAPHHGLLSADAPTIDDRPHIKYDWTIGKRLRFSCTVYYAKQFDLLRKRCGVEDVFLKSLSRSENWAAEGGKSRSNFWKTTDNRFIIKTLVNAWNVADLQVLIDLGPSYFKYMEATTSKPTVLAKLLGFYTVEIRNLESGTTQAKADLLVMENLFYNTQISKTFDLKGIQGRKVKASSGANSKTLFDGEWIEGQQRALTLVRPHSKVVLQEAIKADCDFLAKSNIMDYSLLLGIDDGNKQMVCGLVDTIGSYTFAKTLEYKAKQGLNAGKEVTVVPPHEYQERFVSAMDDYFLACPDKWSKPLDNTLVPSDYRDLPSVL</sequence>
<dbReference type="Gene3D" id="3.30.810.10">
    <property type="entry name" value="2-Layer Sandwich"/>
    <property type="match status" value="1"/>
</dbReference>
<dbReference type="GO" id="GO:0046854">
    <property type="term" value="P:phosphatidylinositol phosphate biosynthetic process"/>
    <property type="evidence" value="ECO:0007669"/>
    <property type="project" value="TreeGrafter"/>
</dbReference>
<feature type="compositionally biased region" description="Polar residues" evidence="5">
    <location>
        <begin position="951"/>
        <end position="960"/>
    </location>
</feature>
<protein>
    <recommendedName>
        <fullName evidence="10">PIPK domain-containing protein</fullName>
    </recommendedName>
</protein>
<reference evidence="8" key="1">
    <citation type="submission" date="2022-11" db="EMBL/GenBank/DDBJ databases">
        <title>Genome Sequence of Cubamyces cubensis.</title>
        <authorList>
            <person name="Buettner E."/>
        </authorList>
    </citation>
    <scope>NUCLEOTIDE SEQUENCE</scope>
    <source>
        <strain evidence="8">MPL-01</strain>
    </source>
</reference>
<evidence type="ECO:0000313" key="8">
    <source>
        <dbReference type="EMBL" id="KAJ8481811.1"/>
    </source>
</evidence>
<feature type="domain" description="PIPK" evidence="7">
    <location>
        <begin position="1314"/>
        <end position="1636"/>
    </location>
</feature>
<dbReference type="GO" id="GO:0003755">
    <property type="term" value="F:peptidyl-prolyl cis-trans isomerase activity"/>
    <property type="evidence" value="ECO:0007669"/>
    <property type="project" value="UniProtKB-EC"/>
</dbReference>
<comment type="catalytic activity">
    <reaction evidence="1">
        <text>[protein]-peptidylproline (omega=180) = [protein]-peptidylproline (omega=0)</text>
        <dbReference type="Rhea" id="RHEA:16237"/>
        <dbReference type="Rhea" id="RHEA-COMP:10747"/>
        <dbReference type="Rhea" id="RHEA-COMP:10748"/>
        <dbReference type="ChEBI" id="CHEBI:83833"/>
        <dbReference type="ChEBI" id="CHEBI:83834"/>
        <dbReference type="EC" id="5.2.1.8"/>
    </reaction>
</comment>
<comment type="caution">
    <text evidence="8">The sequence shown here is derived from an EMBL/GenBank/DDBJ whole genome shotgun (WGS) entry which is preliminary data.</text>
</comment>
<evidence type="ECO:0000259" key="7">
    <source>
        <dbReference type="PROSITE" id="PS51455"/>
    </source>
</evidence>
<keyword evidence="9" id="KW-1185">Reference proteome</keyword>
<keyword evidence="2 4" id="KW-0547">Nucleotide-binding</keyword>
<feature type="compositionally biased region" description="Polar residues" evidence="5">
    <location>
        <begin position="1227"/>
        <end position="1244"/>
    </location>
</feature>
<gene>
    <name evidence="8" type="ORF">ONZ51_g5738</name>
</gene>
<keyword evidence="4" id="KW-0418">Kinase</keyword>
<dbReference type="InterPro" id="IPR044769">
    <property type="entry name" value="PIKfyve_PIPKc"/>
</dbReference>
<dbReference type="PRINTS" id="PR00153">
    <property type="entry name" value="CSAPPISMRASE"/>
</dbReference>
<dbReference type="GO" id="GO:0000285">
    <property type="term" value="F:1-phosphatidylinositol-3-phosphate 5-kinase activity"/>
    <property type="evidence" value="ECO:0007669"/>
    <property type="project" value="InterPro"/>
</dbReference>
<feature type="region of interest" description="Disordered" evidence="5">
    <location>
        <begin position="434"/>
        <end position="453"/>
    </location>
</feature>
<dbReference type="PROSITE" id="PS50072">
    <property type="entry name" value="CSA_PPIASE_2"/>
    <property type="match status" value="1"/>
</dbReference>
<organism evidence="8 9">
    <name type="scientific">Trametes cubensis</name>
    <dbReference type="NCBI Taxonomy" id="1111947"/>
    <lineage>
        <taxon>Eukaryota</taxon>
        <taxon>Fungi</taxon>
        <taxon>Dikarya</taxon>
        <taxon>Basidiomycota</taxon>
        <taxon>Agaricomycotina</taxon>
        <taxon>Agaricomycetes</taxon>
        <taxon>Polyporales</taxon>
        <taxon>Polyporaceae</taxon>
        <taxon>Trametes</taxon>
    </lineage>
</organism>
<dbReference type="GO" id="GO:0010008">
    <property type="term" value="C:endosome membrane"/>
    <property type="evidence" value="ECO:0007669"/>
    <property type="project" value="TreeGrafter"/>
</dbReference>
<feature type="compositionally biased region" description="Low complexity" evidence="5">
    <location>
        <begin position="1292"/>
        <end position="1306"/>
    </location>
</feature>
<proteinExistence type="predicted"/>
<dbReference type="InterPro" id="IPR002130">
    <property type="entry name" value="Cyclophilin-type_PPIase_dom"/>
</dbReference>
<feature type="region of interest" description="Disordered" evidence="5">
    <location>
        <begin position="887"/>
        <end position="975"/>
    </location>
</feature>
<dbReference type="InterPro" id="IPR029000">
    <property type="entry name" value="Cyclophilin-like_dom_sf"/>
</dbReference>
<keyword evidence="3 4" id="KW-0067">ATP-binding</keyword>
<evidence type="ECO:0008006" key="10">
    <source>
        <dbReference type="Google" id="ProtNLM"/>
    </source>
</evidence>
<feature type="region of interest" description="Disordered" evidence="5">
    <location>
        <begin position="1226"/>
        <end position="1319"/>
    </location>
</feature>
<dbReference type="SUPFAM" id="SSF50891">
    <property type="entry name" value="Cyclophilin-like"/>
    <property type="match status" value="1"/>
</dbReference>
<dbReference type="CDD" id="cd17300">
    <property type="entry name" value="PIPKc_PIKfyve"/>
    <property type="match status" value="1"/>
</dbReference>
<evidence type="ECO:0000256" key="3">
    <source>
        <dbReference type="ARBA" id="ARBA00022840"/>
    </source>
</evidence>
<dbReference type="PANTHER" id="PTHR45748:SF7">
    <property type="entry name" value="1-PHOSPHATIDYLINOSITOL 3-PHOSPHATE 5-KINASE-RELATED"/>
    <property type="match status" value="1"/>
</dbReference>
<evidence type="ECO:0000259" key="6">
    <source>
        <dbReference type="PROSITE" id="PS50072"/>
    </source>
</evidence>
<accession>A0AAD7TVY4</accession>